<dbReference type="Proteomes" id="UP000724874">
    <property type="component" value="Unassembled WGS sequence"/>
</dbReference>
<sequence length="389" mass="44001">MELTLEAYRNIVKNVGSRADIATLCGVSRGFRRVAERALYNTLFMRNDEETTILCHTLFDSPRLAALVDALTISLSEDDNDSDNDDDEDDESDDERSERPDMDWLGVAHALERTVNLRYLNAHINDGSSTAVSWILNKCTFQLQRFHCDFDWDHNLVRFFDSQSKLEDLYIQDFKEDTDPIHDPSGTTLSPPATSLTLGVESIPKLSTLECTFSEAAMALVPGRPITHLKTCFSRTEINEKRNEMHELLSKVGQSTRPLRSLDIADSSYAEPFSTELLAAIANKRSLLSELRHLGAFVLPIDGRERLQFYGLLMRFPKIHSVEFEVSEWLPPPSSAPALRALAGELRLYNPSVQKVVFVHNFDRSVVTAVNGALRVDPEINTELLWREN</sequence>
<name>A0A9P5NKE0_GYMJU</name>
<gene>
    <name evidence="2" type="ORF">CPB84DRAFT_1816214</name>
</gene>
<evidence type="ECO:0000313" key="2">
    <source>
        <dbReference type="EMBL" id="KAF8892778.1"/>
    </source>
</evidence>
<evidence type="ECO:0000313" key="3">
    <source>
        <dbReference type="Proteomes" id="UP000724874"/>
    </source>
</evidence>
<feature type="compositionally biased region" description="Acidic residues" evidence="1">
    <location>
        <begin position="76"/>
        <end position="95"/>
    </location>
</feature>
<accession>A0A9P5NKE0</accession>
<dbReference type="EMBL" id="JADNYJ010000068">
    <property type="protein sequence ID" value="KAF8892778.1"/>
    <property type="molecule type" value="Genomic_DNA"/>
</dbReference>
<reference evidence="2" key="1">
    <citation type="submission" date="2020-11" db="EMBL/GenBank/DDBJ databases">
        <authorList>
            <consortium name="DOE Joint Genome Institute"/>
            <person name="Ahrendt S."/>
            <person name="Riley R."/>
            <person name="Andreopoulos W."/>
            <person name="LaButti K."/>
            <person name="Pangilinan J."/>
            <person name="Ruiz-duenas F.J."/>
            <person name="Barrasa J.M."/>
            <person name="Sanchez-Garcia M."/>
            <person name="Camarero S."/>
            <person name="Miyauchi S."/>
            <person name="Serrano A."/>
            <person name="Linde D."/>
            <person name="Babiker R."/>
            <person name="Drula E."/>
            <person name="Ayuso-Fernandez I."/>
            <person name="Pacheco R."/>
            <person name="Padilla G."/>
            <person name="Ferreira P."/>
            <person name="Barriuso J."/>
            <person name="Kellner H."/>
            <person name="Castanera R."/>
            <person name="Alfaro M."/>
            <person name="Ramirez L."/>
            <person name="Pisabarro A.G."/>
            <person name="Kuo A."/>
            <person name="Tritt A."/>
            <person name="Lipzen A."/>
            <person name="He G."/>
            <person name="Yan M."/>
            <person name="Ng V."/>
            <person name="Cullen D."/>
            <person name="Martin F."/>
            <person name="Rosso M.-N."/>
            <person name="Henrissat B."/>
            <person name="Hibbett D."/>
            <person name="Martinez A.T."/>
            <person name="Grigoriev I.V."/>
        </authorList>
    </citation>
    <scope>NUCLEOTIDE SEQUENCE</scope>
    <source>
        <strain evidence="2">AH 44721</strain>
    </source>
</reference>
<comment type="caution">
    <text evidence="2">The sequence shown here is derived from an EMBL/GenBank/DDBJ whole genome shotgun (WGS) entry which is preliminary data.</text>
</comment>
<organism evidence="2 3">
    <name type="scientific">Gymnopilus junonius</name>
    <name type="common">Spectacular rustgill mushroom</name>
    <name type="synonym">Gymnopilus spectabilis subsp. junonius</name>
    <dbReference type="NCBI Taxonomy" id="109634"/>
    <lineage>
        <taxon>Eukaryota</taxon>
        <taxon>Fungi</taxon>
        <taxon>Dikarya</taxon>
        <taxon>Basidiomycota</taxon>
        <taxon>Agaricomycotina</taxon>
        <taxon>Agaricomycetes</taxon>
        <taxon>Agaricomycetidae</taxon>
        <taxon>Agaricales</taxon>
        <taxon>Agaricineae</taxon>
        <taxon>Hymenogastraceae</taxon>
        <taxon>Gymnopilus</taxon>
    </lineage>
</organism>
<protein>
    <submittedName>
        <fullName evidence="2">Uncharacterized protein</fullName>
    </submittedName>
</protein>
<dbReference type="OrthoDB" id="3188866at2759"/>
<dbReference type="InterPro" id="IPR032675">
    <property type="entry name" value="LRR_dom_sf"/>
</dbReference>
<evidence type="ECO:0000256" key="1">
    <source>
        <dbReference type="SAM" id="MobiDB-lite"/>
    </source>
</evidence>
<proteinExistence type="predicted"/>
<dbReference type="AlphaFoldDB" id="A0A9P5NKE0"/>
<keyword evidence="3" id="KW-1185">Reference proteome</keyword>
<feature type="region of interest" description="Disordered" evidence="1">
    <location>
        <begin position="76"/>
        <end position="101"/>
    </location>
</feature>
<dbReference type="Gene3D" id="3.80.10.10">
    <property type="entry name" value="Ribonuclease Inhibitor"/>
    <property type="match status" value="1"/>
</dbReference>